<accession>A0ABS8T368</accession>
<reference evidence="2 3" key="1">
    <citation type="journal article" date="2021" name="BMC Genomics">
        <title>Datura genome reveals duplications of psychoactive alkaloid biosynthetic genes and high mutation rate following tissue culture.</title>
        <authorList>
            <person name="Rajewski A."/>
            <person name="Carter-House D."/>
            <person name="Stajich J."/>
            <person name="Litt A."/>
        </authorList>
    </citation>
    <scope>NUCLEOTIDE SEQUENCE [LARGE SCALE GENOMIC DNA]</scope>
    <source>
        <strain evidence="2">AR-01</strain>
    </source>
</reference>
<sequence length="80" mass="8652">MKGGNPLSVSRSETEKRVEGITTSVRPPESSPDHHDLPASAGRKGRGGVFVVDLVRLWSTGAADGLLVNEDQRERVELWG</sequence>
<organism evidence="2 3">
    <name type="scientific">Datura stramonium</name>
    <name type="common">Jimsonweed</name>
    <name type="synonym">Common thornapple</name>
    <dbReference type="NCBI Taxonomy" id="4076"/>
    <lineage>
        <taxon>Eukaryota</taxon>
        <taxon>Viridiplantae</taxon>
        <taxon>Streptophyta</taxon>
        <taxon>Embryophyta</taxon>
        <taxon>Tracheophyta</taxon>
        <taxon>Spermatophyta</taxon>
        <taxon>Magnoliopsida</taxon>
        <taxon>eudicotyledons</taxon>
        <taxon>Gunneridae</taxon>
        <taxon>Pentapetalae</taxon>
        <taxon>asterids</taxon>
        <taxon>lamiids</taxon>
        <taxon>Solanales</taxon>
        <taxon>Solanaceae</taxon>
        <taxon>Solanoideae</taxon>
        <taxon>Datureae</taxon>
        <taxon>Datura</taxon>
    </lineage>
</organism>
<proteinExistence type="predicted"/>
<comment type="caution">
    <text evidence="2">The sequence shown here is derived from an EMBL/GenBank/DDBJ whole genome shotgun (WGS) entry which is preliminary data.</text>
</comment>
<dbReference type="Proteomes" id="UP000823775">
    <property type="component" value="Unassembled WGS sequence"/>
</dbReference>
<feature type="non-terminal residue" evidence="2">
    <location>
        <position position="80"/>
    </location>
</feature>
<evidence type="ECO:0000256" key="1">
    <source>
        <dbReference type="SAM" id="MobiDB-lite"/>
    </source>
</evidence>
<gene>
    <name evidence="2" type="ORF">HAX54_001579</name>
</gene>
<dbReference type="EMBL" id="JACEIK010001061">
    <property type="protein sequence ID" value="MCD7465578.1"/>
    <property type="molecule type" value="Genomic_DNA"/>
</dbReference>
<keyword evidence="3" id="KW-1185">Reference proteome</keyword>
<protein>
    <submittedName>
        <fullName evidence="2">Uncharacterized protein</fullName>
    </submittedName>
</protein>
<name>A0ABS8T368_DATST</name>
<evidence type="ECO:0000313" key="2">
    <source>
        <dbReference type="EMBL" id="MCD7465578.1"/>
    </source>
</evidence>
<feature type="region of interest" description="Disordered" evidence="1">
    <location>
        <begin position="1"/>
        <end position="45"/>
    </location>
</feature>
<evidence type="ECO:0000313" key="3">
    <source>
        <dbReference type="Proteomes" id="UP000823775"/>
    </source>
</evidence>